<comment type="caution">
    <text evidence="1">The sequence shown here is derived from an EMBL/GenBank/DDBJ whole genome shotgun (WGS) entry which is preliminary data.</text>
</comment>
<proteinExistence type="predicted"/>
<name>L8WTZ8_THACA</name>
<dbReference type="Proteomes" id="UP000011668">
    <property type="component" value="Unassembled WGS sequence"/>
</dbReference>
<gene>
    <name evidence="1" type="ORF">AG1IA_06174</name>
</gene>
<organism evidence="1 2">
    <name type="scientific">Thanatephorus cucumeris (strain AG1-IA)</name>
    <name type="common">Rice sheath blight fungus</name>
    <name type="synonym">Rhizoctonia solani</name>
    <dbReference type="NCBI Taxonomy" id="983506"/>
    <lineage>
        <taxon>Eukaryota</taxon>
        <taxon>Fungi</taxon>
        <taxon>Dikarya</taxon>
        <taxon>Basidiomycota</taxon>
        <taxon>Agaricomycotina</taxon>
        <taxon>Agaricomycetes</taxon>
        <taxon>Cantharellales</taxon>
        <taxon>Ceratobasidiaceae</taxon>
        <taxon>Rhizoctonia</taxon>
        <taxon>Rhizoctonia solani AG-1</taxon>
    </lineage>
</organism>
<evidence type="ECO:0000313" key="1">
    <source>
        <dbReference type="EMBL" id="ELU39799.1"/>
    </source>
</evidence>
<sequence>MMITRMCLVIVNWTRSSVHPSLTFSLSERYMIYLPGSLWRTESSIEGCNKLQYTNLGLYGPYIIVYRPPS</sequence>
<evidence type="ECO:0000313" key="2">
    <source>
        <dbReference type="Proteomes" id="UP000011668"/>
    </source>
</evidence>
<keyword evidence="2" id="KW-1185">Reference proteome</keyword>
<dbReference type="AlphaFoldDB" id="L8WTZ8"/>
<protein>
    <submittedName>
        <fullName evidence="1">Uncharacterized protein</fullName>
    </submittedName>
</protein>
<accession>L8WTZ8</accession>
<dbReference type="HOGENOM" id="CLU_2759551_0_0_1"/>
<reference evidence="1 2" key="1">
    <citation type="journal article" date="2013" name="Nat. Commun.">
        <title>The evolution and pathogenic mechanisms of the rice sheath blight pathogen.</title>
        <authorList>
            <person name="Zheng A."/>
            <person name="Lin R."/>
            <person name="Xu L."/>
            <person name="Qin P."/>
            <person name="Tang C."/>
            <person name="Ai P."/>
            <person name="Zhang D."/>
            <person name="Liu Y."/>
            <person name="Sun Z."/>
            <person name="Feng H."/>
            <person name="Wang Y."/>
            <person name="Chen Y."/>
            <person name="Liang X."/>
            <person name="Fu R."/>
            <person name="Li Q."/>
            <person name="Zhang J."/>
            <person name="Yu X."/>
            <person name="Xie Z."/>
            <person name="Ding L."/>
            <person name="Guan P."/>
            <person name="Tang J."/>
            <person name="Liang Y."/>
            <person name="Wang S."/>
            <person name="Deng Q."/>
            <person name="Li S."/>
            <person name="Zhu J."/>
            <person name="Wang L."/>
            <person name="Liu H."/>
            <person name="Li P."/>
        </authorList>
    </citation>
    <scope>NUCLEOTIDE SEQUENCE [LARGE SCALE GENOMIC DNA]</scope>
    <source>
        <strain evidence="2">AG-1 IA</strain>
    </source>
</reference>
<dbReference type="EMBL" id="AFRT01001624">
    <property type="protein sequence ID" value="ELU39799.1"/>
    <property type="molecule type" value="Genomic_DNA"/>
</dbReference>